<feature type="region of interest" description="Disordered" evidence="1">
    <location>
        <begin position="193"/>
        <end position="462"/>
    </location>
</feature>
<dbReference type="InterPro" id="IPR011993">
    <property type="entry name" value="PH-like_dom_sf"/>
</dbReference>
<dbReference type="Gene3D" id="2.30.29.30">
    <property type="entry name" value="Pleckstrin-homology domain (PH domain)/Phosphotyrosine-binding domain (PTB)"/>
    <property type="match status" value="1"/>
</dbReference>
<reference evidence="2" key="1">
    <citation type="submission" date="2021-02" db="EMBL/GenBank/DDBJ databases">
        <title>First Annotated Genome of the Yellow-green Alga Tribonema minus.</title>
        <authorList>
            <person name="Mahan K.M."/>
        </authorList>
    </citation>
    <scope>NUCLEOTIDE SEQUENCE</scope>
    <source>
        <strain evidence="2">UTEX B ZZ1240</strain>
    </source>
</reference>
<keyword evidence="3" id="KW-1185">Reference proteome</keyword>
<feature type="compositionally biased region" description="Basic and acidic residues" evidence="1">
    <location>
        <begin position="370"/>
        <end position="382"/>
    </location>
</feature>
<feature type="region of interest" description="Disordered" evidence="1">
    <location>
        <begin position="602"/>
        <end position="628"/>
    </location>
</feature>
<dbReference type="OrthoDB" id="127278at2759"/>
<dbReference type="SUPFAM" id="SSF50729">
    <property type="entry name" value="PH domain-like"/>
    <property type="match status" value="1"/>
</dbReference>
<sequence>MHKPRTLHTICSHSLVAVTIGSPCDALICQCGLKRANVPHKGQQDMDDTRKSVLWLSSLCGAGDSNKRWFQVVQLEPGEAAAGERELALCYSHSPDDKDFKGWVYLKDVSEISEIGSDFMIISSPARTLRLAAQTRAEHRLWITALCRLCVGAFVKLETTQLPPAALAPASPASVTAAPSPVSLSPVAEAKSIPTPHLRGASPARPQEPAMAKETDRNGGGALPKQRLSRQQSDDAKPDNTTNGYNGGNPTTPVRSSRASACASSTRRRDSERSGAEHRSNRRARDNGADCDAQGDPRNGDRRKGSDDRQYQNERAGSRGSGSRHSTRKSGDIGCSNQHRTSMRREDVRKSDGATEVNRTANDQQGDPGARADRSADRRDESSLSSRSSKGGSHRNRPASGLRRELDLADTATPSDEKAVHEPAPPLQQGTALASDAQPKSAVASAAQGHRRSSSAKLEIDGSHSMPAAAAAAAEMCTDADVPVVTIGAGVSNCDFSATARLHAAISAGYNVPLPHTPSPREFLSESRDSTGGGDSRRSSDSGPGGGMAAAAAAAAALTCSNFRDLQLQAPHIGASLCNIHQESAEGIVTPKAARRTAASLDWGEGDDKGPAGGMQNSPRRSIEQLLSPQTAGPVLLLSDSSDDEVREVDYARLGF</sequence>
<feature type="region of interest" description="Disordered" evidence="1">
    <location>
        <begin position="512"/>
        <end position="548"/>
    </location>
</feature>
<feature type="compositionally biased region" description="Polar residues" evidence="1">
    <location>
        <begin position="615"/>
        <end position="628"/>
    </location>
</feature>
<feature type="compositionally biased region" description="Basic and acidic residues" evidence="1">
    <location>
        <begin position="343"/>
        <end position="353"/>
    </location>
</feature>
<proteinExistence type="predicted"/>
<feature type="compositionally biased region" description="Basic and acidic residues" evidence="1">
    <location>
        <begin position="267"/>
        <end position="288"/>
    </location>
</feature>
<evidence type="ECO:0000256" key="1">
    <source>
        <dbReference type="SAM" id="MobiDB-lite"/>
    </source>
</evidence>
<protein>
    <recommendedName>
        <fullName evidence="4">PH domain-containing protein</fullName>
    </recommendedName>
</protein>
<dbReference type="AlphaFoldDB" id="A0A835YTX4"/>
<dbReference type="Proteomes" id="UP000664859">
    <property type="component" value="Unassembled WGS sequence"/>
</dbReference>
<evidence type="ECO:0000313" key="3">
    <source>
        <dbReference type="Proteomes" id="UP000664859"/>
    </source>
</evidence>
<accession>A0A835YTX4</accession>
<evidence type="ECO:0000313" key="2">
    <source>
        <dbReference type="EMBL" id="KAG5179510.1"/>
    </source>
</evidence>
<name>A0A835YTX4_9STRA</name>
<feature type="compositionally biased region" description="Basic and acidic residues" evidence="1">
    <location>
        <begin position="523"/>
        <end position="540"/>
    </location>
</feature>
<comment type="caution">
    <text evidence="2">The sequence shown here is derived from an EMBL/GenBank/DDBJ whole genome shotgun (WGS) entry which is preliminary data.</text>
</comment>
<feature type="compositionally biased region" description="Basic and acidic residues" evidence="1">
    <location>
        <begin position="298"/>
        <end position="312"/>
    </location>
</feature>
<organism evidence="2 3">
    <name type="scientific">Tribonema minus</name>
    <dbReference type="NCBI Taxonomy" id="303371"/>
    <lineage>
        <taxon>Eukaryota</taxon>
        <taxon>Sar</taxon>
        <taxon>Stramenopiles</taxon>
        <taxon>Ochrophyta</taxon>
        <taxon>PX clade</taxon>
        <taxon>Xanthophyceae</taxon>
        <taxon>Tribonematales</taxon>
        <taxon>Tribonemataceae</taxon>
        <taxon>Tribonema</taxon>
    </lineage>
</organism>
<gene>
    <name evidence="2" type="ORF">JKP88DRAFT_247330</name>
</gene>
<dbReference type="EMBL" id="JAFCMP010000457">
    <property type="protein sequence ID" value="KAG5179510.1"/>
    <property type="molecule type" value="Genomic_DNA"/>
</dbReference>
<feature type="compositionally biased region" description="Low complexity" evidence="1">
    <location>
        <begin position="239"/>
        <end position="265"/>
    </location>
</feature>
<dbReference type="CDD" id="cd00821">
    <property type="entry name" value="PH"/>
    <property type="match status" value="1"/>
</dbReference>
<evidence type="ECO:0008006" key="4">
    <source>
        <dbReference type="Google" id="ProtNLM"/>
    </source>
</evidence>